<dbReference type="AlphaFoldDB" id="A0A024UTA0"/>
<dbReference type="UniPathway" id="UPA00988"/>
<gene>
    <name evidence="10" type="ORF">H310_01611</name>
</gene>
<dbReference type="GO" id="GO:0008023">
    <property type="term" value="C:transcription elongation factor complex"/>
    <property type="evidence" value="ECO:0007669"/>
    <property type="project" value="TreeGrafter"/>
</dbReference>
<evidence type="ECO:0000256" key="2">
    <source>
        <dbReference type="ARBA" id="ARBA00004496"/>
    </source>
</evidence>
<evidence type="ECO:0000256" key="1">
    <source>
        <dbReference type="ARBA" id="ARBA00004123"/>
    </source>
</evidence>
<dbReference type="PANTHER" id="PTHR12896">
    <property type="entry name" value="PAX6 NEIGHBOR PROTEIN PAXNEB"/>
    <property type="match status" value="1"/>
</dbReference>
<proteinExistence type="inferred from homology"/>
<reference evidence="10" key="1">
    <citation type="submission" date="2013-12" db="EMBL/GenBank/DDBJ databases">
        <title>The Genome Sequence of Aphanomyces invadans NJM9701.</title>
        <authorList>
            <consortium name="The Broad Institute Genomics Platform"/>
            <person name="Russ C."/>
            <person name="Tyler B."/>
            <person name="van West P."/>
            <person name="Dieguez-Uribeondo J."/>
            <person name="Young S.K."/>
            <person name="Zeng Q."/>
            <person name="Gargeya S."/>
            <person name="Fitzgerald M."/>
            <person name="Abouelleil A."/>
            <person name="Alvarado L."/>
            <person name="Chapman S.B."/>
            <person name="Gainer-Dewar J."/>
            <person name="Goldberg J."/>
            <person name="Griggs A."/>
            <person name="Gujja S."/>
            <person name="Hansen M."/>
            <person name="Howarth C."/>
            <person name="Imamovic A."/>
            <person name="Ireland A."/>
            <person name="Larimer J."/>
            <person name="McCowan C."/>
            <person name="Murphy C."/>
            <person name="Pearson M."/>
            <person name="Poon T.W."/>
            <person name="Priest M."/>
            <person name="Roberts A."/>
            <person name="Saif S."/>
            <person name="Shea T."/>
            <person name="Sykes S."/>
            <person name="Wortman J."/>
            <person name="Nusbaum C."/>
            <person name="Birren B."/>
        </authorList>
    </citation>
    <scope>NUCLEOTIDE SEQUENCE [LARGE SCALE GENOMIC DNA]</scope>
    <source>
        <strain evidence="10">NJM9701</strain>
    </source>
</reference>
<organism evidence="10">
    <name type="scientific">Aphanomyces invadans</name>
    <dbReference type="NCBI Taxonomy" id="157072"/>
    <lineage>
        <taxon>Eukaryota</taxon>
        <taxon>Sar</taxon>
        <taxon>Stramenopiles</taxon>
        <taxon>Oomycota</taxon>
        <taxon>Saprolegniomycetes</taxon>
        <taxon>Saprolegniales</taxon>
        <taxon>Verrucalvaceae</taxon>
        <taxon>Aphanomyces</taxon>
    </lineage>
</organism>
<evidence type="ECO:0000256" key="6">
    <source>
        <dbReference type="ARBA" id="ARBA00022490"/>
    </source>
</evidence>
<dbReference type="STRING" id="157072.A0A024UTA0"/>
<dbReference type="VEuPathDB" id="FungiDB:H310_01611"/>
<dbReference type="PANTHER" id="PTHR12896:SF1">
    <property type="entry name" value="ELONGATOR COMPLEX PROTEIN 4"/>
    <property type="match status" value="1"/>
</dbReference>
<comment type="similarity">
    <text evidence="4">Belongs to the ELP4 family.</text>
</comment>
<feature type="region of interest" description="Disordered" evidence="9">
    <location>
        <begin position="1"/>
        <end position="23"/>
    </location>
</feature>
<dbReference type="RefSeq" id="XP_008862990.1">
    <property type="nucleotide sequence ID" value="XM_008864768.1"/>
</dbReference>
<dbReference type="GO" id="GO:0005737">
    <property type="term" value="C:cytoplasm"/>
    <property type="evidence" value="ECO:0007669"/>
    <property type="project" value="UniProtKB-SubCell"/>
</dbReference>
<evidence type="ECO:0000313" key="10">
    <source>
        <dbReference type="EMBL" id="ETW09185.1"/>
    </source>
</evidence>
<dbReference type="Pfam" id="PF05625">
    <property type="entry name" value="PAXNEB"/>
    <property type="match status" value="1"/>
</dbReference>
<dbReference type="GO" id="GO:0033588">
    <property type="term" value="C:elongator holoenzyme complex"/>
    <property type="evidence" value="ECO:0007669"/>
    <property type="project" value="InterPro"/>
</dbReference>
<evidence type="ECO:0000256" key="9">
    <source>
        <dbReference type="SAM" id="MobiDB-lite"/>
    </source>
</evidence>
<keyword evidence="7" id="KW-0819">tRNA processing</keyword>
<evidence type="ECO:0000256" key="3">
    <source>
        <dbReference type="ARBA" id="ARBA00005043"/>
    </source>
</evidence>
<evidence type="ECO:0000256" key="7">
    <source>
        <dbReference type="ARBA" id="ARBA00022694"/>
    </source>
</evidence>
<keyword evidence="8" id="KW-0539">Nucleus</keyword>
<dbReference type="eggNOG" id="KOG3949">
    <property type="taxonomic scope" value="Eukaryota"/>
</dbReference>
<dbReference type="GO" id="GO:0002098">
    <property type="term" value="P:tRNA wobble uridine modification"/>
    <property type="evidence" value="ECO:0007669"/>
    <property type="project" value="InterPro"/>
</dbReference>
<keyword evidence="6" id="KW-0963">Cytoplasm</keyword>
<dbReference type="EMBL" id="KI913953">
    <property type="protein sequence ID" value="ETW09185.1"/>
    <property type="molecule type" value="Genomic_DNA"/>
</dbReference>
<dbReference type="GeneID" id="20078661"/>
<comment type="pathway">
    <text evidence="3">tRNA modification; 5-methoxycarbonylmethyl-2-thiouridine-tRNA biosynthesis.</text>
</comment>
<feature type="compositionally biased region" description="Polar residues" evidence="9">
    <location>
        <begin position="344"/>
        <end position="361"/>
    </location>
</feature>
<dbReference type="InterPro" id="IPR008728">
    <property type="entry name" value="Elongator_complex_protein_4"/>
</dbReference>
<dbReference type="InterPro" id="IPR027417">
    <property type="entry name" value="P-loop_NTPase"/>
</dbReference>
<name>A0A024UTA0_9STRA</name>
<evidence type="ECO:0000256" key="8">
    <source>
        <dbReference type="ARBA" id="ARBA00023242"/>
    </source>
</evidence>
<evidence type="ECO:0000256" key="5">
    <source>
        <dbReference type="ARBA" id="ARBA00020265"/>
    </source>
</evidence>
<dbReference type="CDD" id="cd19494">
    <property type="entry name" value="Elp4"/>
    <property type="match status" value="1"/>
</dbReference>
<feature type="region of interest" description="Disordered" evidence="9">
    <location>
        <begin position="335"/>
        <end position="361"/>
    </location>
</feature>
<dbReference type="OrthoDB" id="289162at2759"/>
<accession>A0A024UTA0</accession>
<comment type="subcellular location">
    <subcellularLocation>
        <location evidence="2">Cytoplasm</location>
    </subcellularLocation>
    <subcellularLocation>
        <location evidence="1">Nucleus</location>
    </subcellularLocation>
</comment>
<dbReference type="Gene3D" id="3.40.50.300">
    <property type="entry name" value="P-loop containing nucleotide triphosphate hydrolases"/>
    <property type="match status" value="1"/>
</dbReference>
<sequence>MSTFRRASAAAQQSPSSPLSPAVPSVRARGIKPFTNDQILTSSGLRELDAVLGGGYLLGSMVVVESSVYGSYGTDLARYFAAEGLANENFVYTDASLAATLPLELSTAQKQLKAALVAQPSNENSAPLTIAWQYEKYTADKPQLTLPKVTDTRFCHSFDLSKPIADAMKSTWQELSIDPSMPSLQSAYRNVFSAMQHALEVTHTGATDIVRFVLTDLAAPWLSDDMTFSHRCHLHQFLRAVRGLLARHRRRCICVLTVAAFALPTHVVRSIRHLGDYAFELTSFAGHSDQLPSELAEFNGLFFVHKVAHFHSITGHALDNIKLGIKRDRRKLKLEPLHLPPEGSRSQKQPDKASQPSDMSF</sequence>
<protein>
    <recommendedName>
        <fullName evidence="5">Elongator complex protein 4</fullName>
    </recommendedName>
</protein>
<evidence type="ECO:0000256" key="4">
    <source>
        <dbReference type="ARBA" id="ARBA00007573"/>
    </source>
</evidence>